<dbReference type="InterPro" id="IPR034035">
    <property type="entry name" value="Astacin-like_dom"/>
</dbReference>
<dbReference type="CDD" id="cd00037">
    <property type="entry name" value="CLECT"/>
    <property type="match status" value="1"/>
</dbReference>
<evidence type="ECO:0000256" key="5">
    <source>
        <dbReference type="ARBA" id="ARBA00023049"/>
    </source>
</evidence>
<dbReference type="InterPro" id="IPR016186">
    <property type="entry name" value="C-type_lectin-like/link_sf"/>
</dbReference>
<feature type="domain" description="Peptidase M12A" evidence="11">
    <location>
        <begin position="47"/>
        <end position="247"/>
    </location>
</feature>
<organism evidence="12 13">
    <name type="scientific">Mizuhopecten yessoensis</name>
    <name type="common">Japanese scallop</name>
    <name type="synonym">Patinopecten yessoensis</name>
    <dbReference type="NCBI Taxonomy" id="6573"/>
    <lineage>
        <taxon>Eukaryota</taxon>
        <taxon>Metazoa</taxon>
        <taxon>Spiralia</taxon>
        <taxon>Lophotrochozoa</taxon>
        <taxon>Mollusca</taxon>
        <taxon>Bivalvia</taxon>
        <taxon>Autobranchia</taxon>
        <taxon>Pteriomorphia</taxon>
        <taxon>Pectinida</taxon>
        <taxon>Pectinoidea</taxon>
        <taxon>Pectinidae</taxon>
        <taxon>Mizuhopecten</taxon>
    </lineage>
</organism>
<gene>
    <name evidence="12" type="ORF">KP79_PYT17931</name>
</gene>
<evidence type="ECO:0000259" key="10">
    <source>
        <dbReference type="PROSITE" id="PS01180"/>
    </source>
</evidence>
<dbReference type="EMBL" id="NEDP02000798">
    <property type="protein sequence ID" value="OWF54953.1"/>
    <property type="molecule type" value="Genomic_DNA"/>
</dbReference>
<evidence type="ECO:0000256" key="4">
    <source>
        <dbReference type="ARBA" id="ARBA00022833"/>
    </source>
</evidence>
<feature type="active site" evidence="8">
    <location>
        <position position="142"/>
    </location>
</feature>
<dbReference type="InterPro" id="IPR035914">
    <property type="entry name" value="Sperma_CUB_dom_sf"/>
</dbReference>
<dbReference type="PRINTS" id="PR00480">
    <property type="entry name" value="ASTACIN"/>
</dbReference>
<keyword evidence="13" id="KW-1185">Reference proteome</keyword>
<reference evidence="12 13" key="1">
    <citation type="journal article" date="2017" name="Nat. Ecol. Evol.">
        <title>Scallop genome provides insights into evolution of bilaterian karyotype and development.</title>
        <authorList>
            <person name="Wang S."/>
            <person name="Zhang J."/>
            <person name="Jiao W."/>
            <person name="Li J."/>
            <person name="Xun X."/>
            <person name="Sun Y."/>
            <person name="Guo X."/>
            <person name="Huan P."/>
            <person name="Dong B."/>
            <person name="Zhang L."/>
            <person name="Hu X."/>
            <person name="Sun X."/>
            <person name="Wang J."/>
            <person name="Zhao C."/>
            <person name="Wang Y."/>
            <person name="Wang D."/>
            <person name="Huang X."/>
            <person name="Wang R."/>
            <person name="Lv J."/>
            <person name="Li Y."/>
            <person name="Zhang Z."/>
            <person name="Liu B."/>
            <person name="Lu W."/>
            <person name="Hui Y."/>
            <person name="Liang J."/>
            <person name="Zhou Z."/>
            <person name="Hou R."/>
            <person name="Li X."/>
            <person name="Liu Y."/>
            <person name="Li H."/>
            <person name="Ning X."/>
            <person name="Lin Y."/>
            <person name="Zhao L."/>
            <person name="Xing Q."/>
            <person name="Dou J."/>
            <person name="Li Y."/>
            <person name="Mao J."/>
            <person name="Guo H."/>
            <person name="Dou H."/>
            <person name="Li T."/>
            <person name="Mu C."/>
            <person name="Jiang W."/>
            <person name="Fu Q."/>
            <person name="Fu X."/>
            <person name="Miao Y."/>
            <person name="Liu J."/>
            <person name="Yu Q."/>
            <person name="Li R."/>
            <person name="Liao H."/>
            <person name="Li X."/>
            <person name="Kong Y."/>
            <person name="Jiang Z."/>
            <person name="Chourrout D."/>
            <person name="Li R."/>
            <person name="Bao Z."/>
        </authorList>
    </citation>
    <scope>NUCLEOTIDE SEQUENCE [LARGE SCALE GENOMIC DNA]</scope>
    <source>
        <strain evidence="12 13">PY_sf001</strain>
    </source>
</reference>
<feature type="binding site" evidence="8">
    <location>
        <position position="151"/>
    </location>
    <ligand>
        <name>Zn(2+)</name>
        <dbReference type="ChEBI" id="CHEBI:29105"/>
        <note>catalytic</note>
    </ligand>
</feature>
<feature type="binding site" evidence="8">
    <location>
        <position position="141"/>
    </location>
    <ligand>
        <name>Zn(2+)</name>
        <dbReference type="ChEBI" id="CHEBI:29105"/>
        <note>catalytic</note>
    </ligand>
</feature>
<comment type="caution">
    <text evidence="12">The sequence shown here is derived from an EMBL/GenBank/DDBJ whole genome shotgun (WGS) entry which is preliminary data.</text>
</comment>
<dbReference type="PROSITE" id="PS01186">
    <property type="entry name" value="EGF_2"/>
    <property type="match status" value="1"/>
</dbReference>
<keyword evidence="3 8" id="KW-0378">Hydrolase</keyword>
<keyword evidence="5 8" id="KW-0482">Metalloprotease</keyword>
<feature type="binding site" evidence="8">
    <location>
        <position position="145"/>
    </location>
    <ligand>
        <name>Zn(2+)</name>
        <dbReference type="ChEBI" id="CHEBI:29105"/>
        <note>catalytic</note>
    </ligand>
</feature>
<name>A0A210R1L6_MIZYE</name>
<dbReference type="SUPFAM" id="SSF49854">
    <property type="entry name" value="Spermadhesin, CUB domain"/>
    <property type="match status" value="1"/>
</dbReference>
<dbReference type="PROSITE" id="PS01180">
    <property type="entry name" value="CUB"/>
    <property type="match status" value="1"/>
</dbReference>
<dbReference type="GO" id="GO:0008270">
    <property type="term" value="F:zinc ion binding"/>
    <property type="evidence" value="ECO:0007669"/>
    <property type="project" value="UniProtKB-UniRule"/>
</dbReference>
<comment type="caution">
    <text evidence="7">Lacks conserved residue(s) required for the propagation of feature annotation.</text>
</comment>
<dbReference type="SMART" id="SM00034">
    <property type="entry name" value="CLECT"/>
    <property type="match status" value="1"/>
</dbReference>
<dbReference type="PROSITE" id="PS51864">
    <property type="entry name" value="ASTACIN"/>
    <property type="match status" value="1"/>
</dbReference>
<evidence type="ECO:0000256" key="1">
    <source>
        <dbReference type="ARBA" id="ARBA00022670"/>
    </source>
</evidence>
<evidence type="ECO:0000313" key="13">
    <source>
        <dbReference type="Proteomes" id="UP000242188"/>
    </source>
</evidence>
<dbReference type="SUPFAM" id="SSF55486">
    <property type="entry name" value="Metalloproteases ('zincins'), catalytic domain"/>
    <property type="match status" value="1"/>
</dbReference>
<dbReference type="Pfam" id="PF00431">
    <property type="entry name" value="CUB"/>
    <property type="match status" value="1"/>
</dbReference>
<dbReference type="InterPro" id="IPR006026">
    <property type="entry name" value="Peptidase_Metallo"/>
</dbReference>
<dbReference type="AlphaFoldDB" id="A0A210R1L6"/>
<sequence length="489" mass="54532">MIATGRNASPLGTGFVARLVLTFVMGSFVQQVCGRSRFRRQDVDSPDGVLYWPDGIIPYTFPSSYTETQQSTVRVGMARWEEQTCIKFVPWTSELLEQMGTTRYLKFINGITCFSRYGMYAFQPQPISIGANCMSIDTIIHELGHAIGMLHTMERNDRDTYITVKYENINPDSRGNYDTVGMKGRTYPYYDTPYDYKSIMHYGPKYWSSNGKPVMLTKDPAYQSVIGKAKTVSHYDAVFVNRAYRCAETCSLPCENGGVNGGKPTRECFCLCPDGFMGTFCQIPVPGFQHIVNWDCGTSWHYANGNCYKFFPSVAVDYEIAADLCANHGGNVVSFKSSKEVKWLKDRIDENFLMTSVASFWAGVKRRAGETAYLLPDDSLLDASLMPLHEMGTSDADGCATTNGQSLIIESCDIKPDNGVICMKPFDSDCGGRYRLTSTSVSIQSPGFPAGYPSSTNCQYVLQVSPPRTVSQDDYGKLSCYYSEPFIVQ</sequence>
<evidence type="ECO:0000313" key="12">
    <source>
        <dbReference type="EMBL" id="OWF54953.1"/>
    </source>
</evidence>
<dbReference type="SUPFAM" id="SSF56436">
    <property type="entry name" value="C-type lectin-like"/>
    <property type="match status" value="1"/>
</dbReference>
<dbReference type="GO" id="GO:0006508">
    <property type="term" value="P:proteolysis"/>
    <property type="evidence" value="ECO:0007669"/>
    <property type="project" value="UniProtKB-KW"/>
</dbReference>
<dbReference type="InterPro" id="IPR016187">
    <property type="entry name" value="CTDL_fold"/>
</dbReference>
<dbReference type="InterPro" id="IPR024079">
    <property type="entry name" value="MetalloPept_cat_dom_sf"/>
</dbReference>
<dbReference type="Proteomes" id="UP000242188">
    <property type="component" value="Unassembled WGS sequence"/>
</dbReference>
<evidence type="ECO:0000256" key="3">
    <source>
        <dbReference type="ARBA" id="ARBA00022801"/>
    </source>
</evidence>
<protein>
    <recommendedName>
        <fullName evidence="9">Metalloendopeptidase</fullName>
        <ecNumber evidence="9">3.4.24.-</ecNumber>
    </recommendedName>
</protein>
<evidence type="ECO:0000256" key="2">
    <source>
        <dbReference type="ARBA" id="ARBA00022723"/>
    </source>
</evidence>
<dbReference type="Gene3D" id="3.40.390.10">
    <property type="entry name" value="Collagenase (Catalytic Domain)"/>
    <property type="match status" value="1"/>
</dbReference>
<dbReference type="InterPro" id="IPR001304">
    <property type="entry name" value="C-type_lectin-like"/>
</dbReference>
<keyword evidence="1 8" id="KW-0645">Protease</keyword>
<accession>A0A210R1L6</accession>
<dbReference type="Pfam" id="PF01400">
    <property type="entry name" value="Astacin"/>
    <property type="match status" value="1"/>
</dbReference>
<dbReference type="SMART" id="SM00235">
    <property type="entry name" value="ZnMc"/>
    <property type="match status" value="1"/>
</dbReference>
<dbReference type="InterPro" id="IPR000742">
    <property type="entry name" value="EGF"/>
</dbReference>
<keyword evidence="2 8" id="KW-0479">Metal-binding</keyword>
<evidence type="ECO:0000256" key="7">
    <source>
        <dbReference type="PROSITE-ProRule" id="PRU00059"/>
    </source>
</evidence>
<evidence type="ECO:0000256" key="8">
    <source>
        <dbReference type="PROSITE-ProRule" id="PRU01211"/>
    </source>
</evidence>
<comment type="cofactor">
    <cofactor evidence="8 9">
        <name>Zn(2+)</name>
        <dbReference type="ChEBI" id="CHEBI:29105"/>
    </cofactor>
    <text evidence="8 9">Binds 1 zinc ion per subunit.</text>
</comment>
<dbReference type="GO" id="GO:0004222">
    <property type="term" value="F:metalloendopeptidase activity"/>
    <property type="evidence" value="ECO:0007669"/>
    <property type="project" value="UniProtKB-UniRule"/>
</dbReference>
<proteinExistence type="predicted"/>
<dbReference type="InterPro" id="IPR001506">
    <property type="entry name" value="Peptidase_M12A"/>
</dbReference>
<dbReference type="PANTHER" id="PTHR10127">
    <property type="entry name" value="DISCOIDIN, CUB, EGF, LAMININ , AND ZINC METALLOPROTEASE DOMAIN CONTAINING"/>
    <property type="match status" value="1"/>
</dbReference>
<keyword evidence="6" id="KW-1015">Disulfide bond</keyword>
<dbReference type="Gene3D" id="3.10.100.10">
    <property type="entry name" value="Mannose-Binding Protein A, subunit A"/>
    <property type="match status" value="1"/>
</dbReference>
<evidence type="ECO:0000259" key="11">
    <source>
        <dbReference type="PROSITE" id="PS51864"/>
    </source>
</evidence>
<feature type="domain" description="CUB" evidence="10">
    <location>
        <begin position="430"/>
        <end position="489"/>
    </location>
</feature>
<evidence type="ECO:0000256" key="9">
    <source>
        <dbReference type="RuleBase" id="RU361183"/>
    </source>
</evidence>
<keyword evidence="4 8" id="KW-0862">Zinc</keyword>
<dbReference type="CDD" id="cd00041">
    <property type="entry name" value="CUB"/>
    <property type="match status" value="1"/>
</dbReference>
<dbReference type="PANTHER" id="PTHR10127:SF780">
    <property type="entry name" value="METALLOENDOPEPTIDASE"/>
    <property type="match status" value="1"/>
</dbReference>
<evidence type="ECO:0000256" key="6">
    <source>
        <dbReference type="ARBA" id="ARBA00023157"/>
    </source>
</evidence>
<dbReference type="InterPro" id="IPR000859">
    <property type="entry name" value="CUB_dom"/>
</dbReference>
<dbReference type="OrthoDB" id="6127494at2759"/>
<dbReference type="Gene3D" id="2.60.120.290">
    <property type="entry name" value="Spermadhesin, CUB domain"/>
    <property type="match status" value="1"/>
</dbReference>
<dbReference type="CDD" id="cd04280">
    <property type="entry name" value="ZnMc_astacin_like"/>
    <property type="match status" value="1"/>
</dbReference>
<dbReference type="EC" id="3.4.24.-" evidence="9"/>